<sequence length="532" mass="59443">MRKLFGCALGAAAVVALMAGIGRVEAATPKDGLVIADFIDDMISLDPAEVFEFSAAEAQAQIYDRLVTYPVEDVTELQGLVAESWTVSDDGMLVTFKIRPGIKFHSGNPLTAKDVEFSLRRVVKLNLSPGFILTQFGFTPENMQDTIKAVSDDTLVLKLDRPYAPTFLLYCLTAGVGSVVDSKLAMQHEKNGDMGHEWLKTNSAGSGPFKLRAWKPNESIAYDANPDYWRGAPKFKRVITRHVPEPATQRLLLEKGDIDIARKLTPEDLAAVGGNKDIDIVKAPKGAIWYLGLNQKNPYLAKPEVREAMKWLVDYDSLVSTILKGKAEVHQTFLPRGFLGAIDDKPYRLDVAKAKELLKQARLENGFKVTMDTRNNSPTKDLAQAIQASMAKAGIQIEIIPADNKQTLTKYRARQHDIYIGQWGPDYQDPHTNADTFAANPDNSDDAKAKPLAWRNAWDIPEMTKITQAAVLERDAQKRAKIYEDLQRDHLKMSPFVIFAQEIENIAQRSNVKGMIWGPSFDDNRYWQGYKE</sequence>
<dbReference type="Gene3D" id="3.40.190.10">
    <property type="entry name" value="Periplasmic binding protein-like II"/>
    <property type="match status" value="1"/>
</dbReference>
<proteinExistence type="inferred from homology"/>
<dbReference type="InterPro" id="IPR039424">
    <property type="entry name" value="SBP_5"/>
</dbReference>
<dbReference type="Pfam" id="PF00496">
    <property type="entry name" value="SBP_bac_5"/>
    <property type="match status" value="1"/>
</dbReference>
<dbReference type="Gene3D" id="3.90.76.10">
    <property type="entry name" value="Dipeptide-binding Protein, Domain 1"/>
    <property type="match status" value="1"/>
</dbReference>
<protein>
    <submittedName>
        <fullName evidence="5">ABC transporter substrate-binding protein</fullName>
    </submittedName>
</protein>
<dbReference type="PANTHER" id="PTHR30290:SF34">
    <property type="entry name" value="ABC TRANSPORTER, PERIPLASMIC OLIGO-PEPTIDE BINDING PROTEIN, PUTATIVE-RELATED"/>
    <property type="match status" value="1"/>
</dbReference>
<comment type="subcellular location">
    <subcellularLocation>
        <location evidence="1">Periplasm</location>
    </subcellularLocation>
</comment>
<dbReference type="Proteomes" id="UP001375743">
    <property type="component" value="Unassembled WGS sequence"/>
</dbReference>
<dbReference type="CDD" id="cd08512">
    <property type="entry name" value="PBP2_NikA_DppA_OppA_like_7"/>
    <property type="match status" value="1"/>
</dbReference>
<comment type="similarity">
    <text evidence="2">Belongs to the bacterial solute-binding protein 5 family.</text>
</comment>
<evidence type="ECO:0000256" key="3">
    <source>
        <dbReference type="SAM" id="SignalP"/>
    </source>
</evidence>
<dbReference type="Gene3D" id="3.10.105.10">
    <property type="entry name" value="Dipeptide-binding Protein, Domain 3"/>
    <property type="match status" value="1"/>
</dbReference>
<feature type="domain" description="Solute-binding protein family 5" evidence="4">
    <location>
        <begin position="76"/>
        <end position="443"/>
    </location>
</feature>
<evidence type="ECO:0000256" key="1">
    <source>
        <dbReference type="ARBA" id="ARBA00004418"/>
    </source>
</evidence>
<dbReference type="PIRSF" id="PIRSF002741">
    <property type="entry name" value="MppA"/>
    <property type="match status" value="1"/>
</dbReference>
<keyword evidence="6" id="KW-1185">Reference proteome</keyword>
<dbReference type="InterPro" id="IPR000914">
    <property type="entry name" value="SBP_5_dom"/>
</dbReference>
<dbReference type="SUPFAM" id="SSF53850">
    <property type="entry name" value="Periplasmic binding protein-like II"/>
    <property type="match status" value="1"/>
</dbReference>
<name>A0ABU8XNX4_9PROT</name>
<dbReference type="RefSeq" id="WP_418158764.1">
    <property type="nucleotide sequence ID" value="NZ_JBBLZC010000005.1"/>
</dbReference>
<feature type="signal peptide" evidence="3">
    <location>
        <begin position="1"/>
        <end position="26"/>
    </location>
</feature>
<dbReference type="PANTHER" id="PTHR30290">
    <property type="entry name" value="PERIPLASMIC BINDING COMPONENT OF ABC TRANSPORTER"/>
    <property type="match status" value="1"/>
</dbReference>
<evidence type="ECO:0000256" key="2">
    <source>
        <dbReference type="ARBA" id="ARBA00005695"/>
    </source>
</evidence>
<keyword evidence="3" id="KW-0732">Signal</keyword>
<dbReference type="InterPro" id="IPR030678">
    <property type="entry name" value="Peptide/Ni-bd"/>
</dbReference>
<evidence type="ECO:0000313" key="5">
    <source>
        <dbReference type="EMBL" id="MEK0082915.1"/>
    </source>
</evidence>
<reference evidence="5 6" key="1">
    <citation type="submission" date="2024-01" db="EMBL/GenBank/DDBJ databases">
        <title>Multi-omics insights into the function and evolution of sodium benzoate biodegradation pathways in Benzoatithermus flavus gen. nov., sp. nov. from hot spring.</title>
        <authorList>
            <person name="Hu C.-J."/>
            <person name="Li W.-J."/>
        </authorList>
    </citation>
    <scope>NUCLEOTIDE SEQUENCE [LARGE SCALE GENOMIC DNA]</scope>
    <source>
        <strain evidence="5 6">SYSU G07066</strain>
    </source>
</reference>
<evidence type="ECO:0000259" key="4">
    <source>
        <dbReference type="Pfam" id="PF00496"/>
    </source>
</evidence>
<feature type="chain" id="PRO_5045294330" evidence="3">
    <location>
        <begin position="27"/>
        <end position="532"/>
    </location>
</feature>
<dbReference type="EMBL" id="JBBLZC010000005">
    <property type="protein sequence ID" value="MEK0082915.1"/>
    <property type="molecule type" value="Genomic_DNA"/>
</dbReference>
<accession>A0ABU8XNX4</accession>
<evidence type="ECO:0000313" key="6">
    <source>
        <dbReference type="Proteomes" id="UP001375743"/>
    </source>
</evidence>
<comment type="caution">
    <text evidence="5">The sequence shown here is derived from an EMBL/GenBank/DDBJ whole genome shotgun (WGS) entry which is preliminary data.</text>
</comment>
<gene>
    <name evidence="5" type="ORF">U1T56_07120</name>
</gene>
<organism evidence="5 6">
    <name type="scientific">Benzoatithermus flavus</name>
    <dbReference type="NCBI Taxonomy" id="3108223"/>
    <lineage>
        <taxon>Bacteria</taxon>
        <taxon>Pseudomonadati</taxon>
        <taxon>Pseudomonadota</taxon>
        <taxon>Alphaproteobacteria</taxon>
        <taxon>Geminicoccales</taxon>
        <taxon>Geminicoccaceae</taxon>
        <taxon>Benzoatithermus</taxon>
    </lineage>
</organism>